<proteinExistence type="predicted"/>
<evidence type="ECO:0000313" key="3">
    <source>
        <dbReference type="EMBL" id="SHN62956.1"/>
    </source>
</evidence>
<dbReference type="Pfam" id="PF05833">
    <property type="entry name" value="NFACT_N"/>
    <property type="match status" value="1"/>
</dbReference>
<feature type="compositionally biased region" description="Polar residues" evidence="1">
    <location>
        <begin position="424"/>
        <end position="433"/>
    </location>
</feature>
<protein>
    <submittedName>
        <fullName evidence="3">Predicted component of the ribosome quality control (RQC) complex, YloA/Tae2 family, contains fibronectin-binding (FbpA) and DUF814 domains</fullName>
    </submittedName>
</protein>
<feature type="region of interest" description="Disordered" evidence="1">
    <location>
        <begin position="409"/>
        <end position="433"/>
    </location>
</feature>
<dbReference type="Proteomes" id="UP000186469">
    <property type="component" value="Unassembled WGS sequence"/>
</dbReference>
<dbReference type="PANTHER" id="PTHR15239:SF6">
    <property type="entry name" value="RIBOSOME QUALITY CONTROL COMPLEX SUBUNIT NEMF"/>
    <property type="match status" value="1"/>
</dbReference>
<organism evidence="3 4">
    <name type="scientific">Desulfovibrio litoralis DSM 11393</name>
    <dbReference type="NCBI Taxonomy" id="1121455"/>
    <lineage>
        <taxon>Bacteria</taxon>
        <taxon>Pseudomonadati</taxon>
        <taxon>Thermodesulfobacteriota</taxon>
        <taxon>Desulfovibrionia</taxon>
        <taxon>Desulfovibrionales</taxon>
        <taxon>Desulfovibrionaceae</taxon>
        <taxon>Desulfovibrio</taxon>
    </lineage>
</organism>
<evidence type="ECO:0000313" key="4">
    <source>
        <dbReference type="Proteomes" id="UP000186469"/>
    </source>
</evidence>
<dbReference type="EMBL" id="FRDI01000005">
    <property type="protein sequence ID" value="SHN62956.1"/>
    <property type="molecule type" value="Genomic_DNA"/>
</dbReference>
<dbReference type="GO" id="GO:0000049">
    <property type="term" value="F:tRNA binding"/>
    <property type="evidence" value="ECO:0007669"/>
    <property type="project" value="TreeGrafter"/>
</dbReference>
<sequence length="563" mass="64923">MDAHFFRKLADELKELLNGARIEKIYAPALNTLSFQLFLPYEFKDQRKWKLYFRFERKEPLLFLSSIALPNPPVPPAFVMRLRKYVQDRKLGEAKINWVKRQMAFPFTASQDILSQEKNPPCWLLFDLKNGVKLLKELDEEFFTPPLFPDTAILEQLLKNSIDKTASSQQNELVSNIASWERYPVLTPALRNTMSYMDILDAKALLIDLEDTNGDIFVYRNKNITLANNPENLAQPKNIAVLSAWALEKEESKNFEQISFETCKYPCLNAVQDFSEQRLLENIGAKLGNEQAKPIKTAQKKFKKLMQKLDFEEERLLNMFAEKEKALLIKAELYRFNKEEKLPQITVQSLDNQKNIIVELNPKLTLLENMEAFFKQADRGERGLRYLIQRKELVKKEFEQSLKELENVSSQTKYVQETPEESNDSLQNSQPKTTENKLYSTFISSDGYVLLLGKSAKGNHELMRIALAHDYWLHSEIGQSAHLILRRKHGGDIVPQKSLEEAGVLVGLKSWQNTDSKANIICALAKDIKPMKKATPGTARINKVFKSFSVTLDNSLPQRLKQL</sequence>
<name>A0A1M7SX23_9BACT</name>
<reference evidence="3 4" key="1">
    <citation type="submission" date="2016-12" db="EMBL/GenBank/DDBJ databases">
        <authorList>
            <person name="Song W.-J."/>
            <person name="Kurnit D.M."/>
        </authorList>
    </citation>
    <scope>NUCLEOTIDE SEQUENCE [LARGE SCALE GENOMIC DNA]</scope>
    <source>
        <strain evidence="3 4">DSM 11393</strain>
    </source>
</reference>
<accession>A0A1M7SX23</accession>
<keyword evidence="4" id="KW-1185">Reference proteome</keyword>
<dbReference type="PANTHER" id="PTHR15239">
    <property type="entry name" value="NUCLEAR EXPORT MEDIATOR FACTOR NEMF"/>
    <property type="match status" value="1"/>
</dbReference>
<evidence type="ECO:0000259" key="2">
    <source>
        <dbReference type="Pfam" id="PF05670"/>
    </source>
</evidence>
<dbReference type="AlphaFoldDB" id="A0A1M7SX23"/>
<dbReference type="GO" id="GO:1990112">
    <property type="term" value="C:RQC complex"/>
    <property type="evidence" value="ECO:0007669"/>
    <property type="project" value="TreeGrafter"/>
</dbReference>
<feature type="domain" description="NFACT RNA-binding" evidence="2">
    <location>
        <begin position="441"/>
        <end position="529"/>
    </location>
</feature>
<dbReference type="InterPro" id="IPR051608">
    <property type="entry name" value="RQC_Subunit_NEMF"/>
</dbReference>
<dbReference type="OrthoDB" id="9766163at2"/>
<dbReference type="STRING" id="1121455.SAMN02745728_01320"/>
<dbReference type="Pfam" id="PF05670">
    <property type="entry name" value="NFACT-R_1"/>
    <property type="match status" value="1"/>
</dbReference>
<dbReference type="GO" id="GO:0072344">
    <property type="term" value="P:rescue of stalled ribosome"/>
    <property type="evidence" value="ECO:0007669"/>
    <property type="project" value="TreeGrafter"/>
</dbReference>
<dbReference type="RefSeq" id="WP_072697010.1">
    <property type="nucleotide sequence ID" value="NZ_FRDI01000005.1"/>
</dbReference>
<dbReference type="Gene3D" id="2.30.310.10">
    <property type="entry name" value="ibrinogen binding protein from staphylococcus aureus domain"/>
    <property type="match status" value="1"/>
</dbReference>
<evidence type="ECO:0000256" key="1">
    <source>
        <dbReference type="SAM" id="MobiDB-lite"/>
    </source>
</evidence>
<dbReference type="InterPro" id="IPR008532">
    <property type="entry name" value="NFACT_RNA-bd"/>
</dbReference>
<gene>
    <name evidence="3" type="ORF">SAMN02745728_01320</name>
</gene>
<dbReference type="GO" id="GO:0043023">
    <property type="term" value="F:ribosomal large subunit binding"/>
    <property type="evidence" value="ECO:0007669"/>
    <property type="project" value="TreeGrafter"/>
</dbReference>